<keyword evidence="1" id="KW-0560">Oxidoreductase</keyword>
<dbReference type="Gene3D" id="3.40.30.120">
    <property type="match status" value="1"/>
</dbReference>
<dbReference type="Pfam" id="PF01494">
    <property type="entry name" value="FAD_binding_3"/>
    <property type="match status" value="1"/>
</dbReference>
<gene>
    <name evidence="3" type="ORF">IG616_11595</name>
</gene>
<proteinExistence type="predicted"/>
<evidence type="ECO:0000259" key="2">
    <source>
        <dbReference type="Pfam" id="PF01494"/>
    </source>
</evidence>
<dbReference type="SUPFAM" id="SSF51905">
    <property type="entry name" value="FAD/NAD(P)-binding domain"/>
    <property type="match status" value="1"/>
</dbReference>
<organism evidence="3 4">
    <name type="scientific">Roseibium litorale</name>
    <dbReference type="NCBI Taxonomy" id="2803841"/>
    <lineage>
        <taxon>Bacteria</taxon>
        <taxon>Pseudomonadati</taxon>
        <taxon>Pseudomonadota</taxon>
        <taxon>Alphaproteobacteria</taxon>
        <taxon>Hyphomicrobiales</taxon>
        <taxon>Stappiaceae</taxon>
        <taxon>Roseibium</taxon>
    </lineage>
</organism>
<keyword evidence="4" id="KW-1185">Reference proteome</keyword>
<dbReference type="Gene3D" id="3.30.9.10">
    <property type="entry name" value="D-Amino Acid Oxidase, subunit A, domain 2"/>
    <property type="match status" value="1"/>
</dbReference>
<reference evidence="4" key="1">
    <citation type="submission" date="2020-09" db="EMBL/GenBank/DDBJ databases">
        <title>The genome sequence of strain Labrenzia suaedae 4C16A.</title>
        <authorList>
            <person name="Liu Y."/>
        </authorList>
    </citation>
    <scope>NUCLEOTIDE SEQUENCE [LARGE SCALE GENOMIC DNA]</scope>
    <source>
        <strain evidence="4">4C16A</strain>
    </source>
</reference>
<protein>
    <submittedName>
        <fullName evidence="3">Bifunctional 3-(3-hydroxy-phenyl)propionate/3-hydroxycinnamic acid hydroxylase</fullName>
    </submittedName>
</protein>
<name>A0ABR9CPL2_9HYPH</name>
<dbReference type="PANTHER" id="PTHR43476:SF3">
    <property type="entry name" value="FAD-BINDING MONOOXYGENASE"/>
    <property type="match status" value="1"/>
</dbReference>
<sequence>MGLEAGPDGSLGYRTTQVRGLQEGSGVRALRRAVKNKDRFLQAGGLTVQNDNAKPGHYSVLIVGFGPSGAVAAGLLGKKGHRTLVIDRLTDIYDKPRAIAVDHEILRHLDNMGIAGEVLRYTAPFTASEHFGAQGQLIRRIDMVPEPYPLGYTPSMVFTQPPVEAVMREHAASFDCVEISLGTELIGLSQTDAIVSADIREADGTVRKVTADYVIGCDGASSTVRQTAGIRLEDLIFDEPWLVIDVQANESGLAKLPKASAQFCSPSRPASYIIGPKNHRRWEIMLLPGENPHDMEKPENVWKLLSRWITPEDGSLWRAAAYRFHALVADRWRERRILIAGDAAHQQPPFIGQGMCQGLRDVTNLVWKLDRVLKKQSPDSLLNTYGVERKRHVRELTGKIKAIGEVICIRDPEAAAARDEQLLAEGNGVPRTITRQEIVPPLQEGLLTAGASDARGTLFPQPAILKDGGSVLLDHLTGAGWRLVIDGRSSVKASSFADTAKEIGLSVAAIVPAGEAETGTDMLVEEDSVMSGWFDRYGAAAALVRPDHYVFGAARDASELATQLGELKSCLG</sequence>
<reference evidence="3 4" key="2">
    <citation type="journal article" date="2021" name="Int. J. Syst. Evol. Microbiol.">
        <title>Roseibium litorale sp. nov., isolated from a tidal flat sediment and proposal for the reclassification of Labrenzia polysiphoniae as Roseibium polysiphoniae comb. nov.</title>
        <authorList>
            <person name="Liu Y."/>
            <person name="Pei T."/>
            <person name="Du J."/>
            <person name="Chao M."/>
            <person name="Deng M.R."/>
            <person name="Zhu H."/>
        </authorList>
    </citation>
    <scope>NUCLEOTIDE SEQUENCE [LARGE SCALE GENOMIC DNA]</scope>
    <source>
        <strain evidence="3 4">4C16A</strain>
    </source>
</reference>
<dbReference type="NCBIfam" id="NF004829">
    <property type="entry name" value="PRK06183.1-3"/>
    <property type="match status" value="1"/>
</dbReference>
<dbReference type="Proteomes" id="UP000632063">
    <property type="component" value="Unassembled WGS sequence"/>
</dbReference>
<dbReference type="InterPro" id="IPR050631">
    <property type="entry name" value="PheA/TfdB_FAD_monoxygenase"/>
</dbReference>
<accession>A0ABR9CPL2</accession>
<evidence type="ECO:0000313" key="4">
    <source>
        <dbReference type="Proteomes" id="UP000632063"/>
    </source>
</evidence>
<feature type="domain" description="FAD-binding" evidence="2">
    <location>
        <begin position="58"/>
        <end position="397"/>
    </location>
</feature>
<dbReference type="PANTHER" id="PTHR43476">
    <property type="entry name" value="3-(3-HYDROXY-PHENYL)PROPIONATE/3-HYDROXYCINNAMIC ACID HYDROXYLASE"/>
    <property type="match status" value="1"/>
</dbReference>
<evidence type="ECO:0000256" key="1">
    <source>
        <dbReference type="ARBA" id="ARBA00023002"/>
    </source>
</evidence>
<dbReference type="PRINTS" id="PR00420">
    <property type="entry name" value="RNGMNOXGNASE"/>
</dbReference>
<comment type="caution">
    <text evidence="3">The sequence shown here is derived from an EMBL/GenBank/DDBJ whole genome shotgun (WGS) entry which is preliminary data.</text>
</comment>
<dbReference type="InterPro" id="IPR002938">
    <property type="entry name" value="FAD-bd"/>
</dbReference>
<evidence type="ECO:0000313" key="3">
    <source>
        <dbReference type="EMBL" id="MBD8892196.1"/>
    </source>
</evidence>
<dbReference type="Gene3D" id="3.50.50.60">
    <property type="entry name" value="FAD/NAD(P)-binding domain"/>
    <property type="match status" value="1"/>
</dbReference>
<dbReference type="EMBL" id="JACYXI010000006">
    <property type="protein sequence ID" value="MBD8892196.1"/>
    <property type="molecule type" value="Genomic_DNA"/>
</dbReference>
<dbReference type="InterPro" id="IPR036188">
    <property type="entry name" value="FAD/NAD-bd_sf"/>
</dbReference>